<dbReference type="GO" id="GO:0016616">
    <property type="term" value="F:oxidoreductase activity, acting on the CH-OH group of donors, NAD or NADP as acceptor"/>
    <property type="evidence" value="ECO:0007669"/>
    <property type="project" value="InterPro"/>
</dbReference>
<reference evidence="4" key="1">
    <citation type="submission" date="2010-03" db="EMBL/GenBank/DDBJ databases">
        <title>The genome sequence of Ruminococcus sp. 18P13.</title>
        <authorList>
            <consortium name="metaHIT consortium -- http://www.metahit.eu/"/>
            <person name="Pajon A."/>
            <person name="Turner K."/>
            <person name="Parkhill J."/>
            <person name="Bernalier A."/>
        </authorList>
    </citation>
    <scope>NUCLEOTIDE SEQUENCE [LARGE SCALE GENOMIC DNA]</scope>
    <source>
        <strain evidence="4">Type strain: 18P13</strain>
    </source>
</reference>
<feature type="domain" description="3-hydroxyacyl-CoA dehydrogenase NAD binding" evidence="3">
    <location>
        <begin position="3"/>
        <end position="177"/>
    </location>
</feature>
<dbReference type="AlphaFoldDB" id="D4LF17"/>
<evidence type="ECO:0000313" key="5">
    <source>
        <dbReference type="Proteomes" id="UP000007054"/>
    </source>
</evidence>
<evidence type="ECO:0000256" key="1">
    <source>
        <dbReference type="ARBA" id="ARBA00009463"/>
    </source>
</evidence>
<protein>
    <submittedName>
        <fullName evidence="4">3-hydroxyacyl-CoA dehydrogenase</fullName>
    </submittedName>
</protein>
<dbReference type="Proteomes" id="UP000007054">
    <property type="component" value="Chromosome"/>
</dbReference>
<proteinExistence type="inferred from homology"/>
<dbReference type="GO" id="GO:0006631">
    <property type="term" value="P:fatty acid metabolic process"/>
    <property type="evidence" value="ECO:0007669"/>
    <property type="project" value="InterPro"/>
</dbReference>
<evidence type="ECO:0000313" key="4">
    <source>
        <dbReference type="EMBL" id="CBL18212.1"/>
    </source>
</evidence>
<dbReference type="PANTHER" id="PTHR48075:SF5">
    <property type="entry name" value="3-HYDROXYBUTYRYL-COA DEHYDROGENASE"/>
    <property type="match status" value="1"/>
</dbReference>
<dbReference type="PATRIC" id="fig|213810.4.peg.2086"/>
<evidence type="ECO:0000256" key="2">
    <source>
        <dbReference type="PIRSR" id="PIRSR000105-1"/>
    </source>
</evidence>
<reference evidence="4" key="2">
    <citation type="submission" date="2010-03" db="EMBL/GenBank/DDBJ databases">
        <authorList>
            <person name="Pajon A."/>
        </authorList>
    </citation>
    <scope>NUCLEOTIDE SEQUENCE</scope>
    <source>
        <strain evidence="4">Type strain: 18P13</strain>
    </source>
</reference>
<dbReference type="Pfam" id="PF02737">
    <property type="entry name" value="3HCDH_N"/>
    <property type="match status" value="1"/>
</dbReference>
<dbReference type="HOGENOM" id="CLU_009834_2_0_9"/>
<dbReference type="GO" id="GO:0070403">
    <property type="term" value="F:NAD+ binding"/>
    <property type="evidence" value="ECO:0007669"/>
    <property type="project" value="InterPro"/>
</dbReference>
<keyword evidence="5" id="KW-1185">Reference proteome</keyword>
<accession>D4LF17</accession>
<dbReference type="BioCyc" id="RCHA213810:RUM_RS10675-MONOMER"/>
<dbReference type="RefSeq" id="WP_015559118.1">
    <property type="nucleotide sequence ID" value="NC_021039.1"/>
</dbReference>
<comment type="similarity">
    <text evidence="1">Belongs to the 3-hydroxyacyl-CoA dehydrogenase family.</text>
</comment>
<feature type="site" description="Important for catalytic activity" evidence="2">
    <location>
        <position position="137"/>
    </location>
</feature>
<dbReference type="PANTHER" id="PTHR48075">
    <property type="entry name" value="3-HYDROXYACYL-COA DEHYDROGENASE FAMILY PROTEIN"/>
    <property type="match status" value="1"/>
</dbReference>
<dbReference type="GeneID" id="83156853"/>
<evidence type="ECO:0000259" key="3">
    <source>
        <dbReference type="Pfam" id="PF02737"/>
    </source>
</evidence>
<name>D4LF17_RUMC1</name>
<dbReference type="KEGG" id="rch:RUM_21990"/>
<dbReference type="STRING" id="213810.RUM_21990"/>
<dbReference type="EMBL" id="FP929052">
    <property type="protein sequence ID" value="CBL18212.1"/>
    <property type="molecule type" value="Genomic_DNA"/>
</dbReference>
<dbReference type="InterPro" id="IPR006176">
    <property type="entry name" value="3-OHacyl-CoA_DH_NAD-bd"/>
</dbReference>
<dbReference type="SUPFAM" id="SSF51735">
    <property type="entry name" value="NAD(P)-binding Rossmann-fold domains"/>
    <property type="match status" value="1"/>
</dbReference>
<dbReference type="InterPro" id="IPR036291">
    <property type="entry name" value="NAD(P)-bd_dom_sf"/>
</dbReference>
<sequence length="375" mass="40618">MKLGIAGFGKMGQDIFNLLFDKLREDRFVILEPYNTEKHAANLQKQLDRKHRRGLLTEQQLADRKQAVTFTADPGDFAGCDLVLEAIPEALAAKQALFARLAQIVPADCLLLTNTSSLPVADIFAPVQDLSRCTGMHFFYPVRLTGFVELNLLPETSAKTAEAVAALVQRIGKEPLPLEGAYHMYLNQILSCAVAHGFVLLEQYGVSPAQLDKALSGLMPTAPVFEILDSVGVGLMGADPGRFRIPRNAGLLAYGHTAMKQLLDAGCSPAPLSFLDYAAAHMPDTSGDASRATADMTALLLNEMAHALGAYNGDRALFARAMQETLGLAQTPKELYQAYGAETLSSVLDRFYQTTGFASYQPAGAQVWDTIFSEV</sequence>
<gene>
    <name evidence="4" type="ordered locus">RUM_21990</name>
</gene>
<organism evidence="4 5">
    <name type="scientific">Ruminococcus champanellensis (strain DSM 18848 / JCM 17042 / KCTC 15320 / 18P13)</name>
    <dbReference type="NCBI Taxonomy" id="213810"/>
    <lineage>
        <taxon>Bacteria</taxon>
        <taxon>Bacillati</taxon>
        <taxon>Bacillota</taxon>
        <taxon>Clostridia</taxon>
        <taxon>Eubacteriales</taxon>
        <taxon>Oscillospiraceae</taxon>
        <taxon>Ruminococcus</taxon>
    </lineage>
</organism>
<dbReference type="Gene3D" id="3.40.50.720">
    <property type="entry name" value="NAD(P)-binding Rossmann-like Domain"/>
    <property type="match status" value="1"/>
</dbReference>